<dbReference type="Gene3D" id="1.10.287.130">
    <property type="match status" value="1"/>
</dbReference>
<keyword evidence="11 12" id="KW-0472">Membrane</keyword>
<evidence type="ECO:0000256" key="3">
    <source>
        <dbReference type="ARBA" id="ARBA00004236"/>
    </source>
</evidence>
<dbReference type="SMART" id="SM00387">
    <property type="entry name" value="HATPase_c"/>
    <property type="match status" value="1"/>
</dbReference>
<dbReference type="Gene3D" id="6.10.340.10">
    <property type="match status" value="1"/>
</dbReference>
<evidence type="ECO:0000256" key="1">
    <source>
        <dbReference type="ARBA" id="ARBA00000085"/>
    </source>
</evidence>
<comment type="subcellular location">
    <subcellularLocation>
        <location evidence="3">Cell membrane</location>
    </subcellularLocation>
    <subcellularLocation>
        <location evidence="2">Membrane</location>
        <topology evidence="2">Multi-pass membrane protein</topology>
    </subcellularLocation>
</comment>
<dbReference type="InterPro" id="IPR003594">
    <property type="entry name" value="HATPase_dom"/>
</dbReference>
<evidence type="ECO:0000256" key="12">
    <source>
        <dbReference type="SAM" id="Phobius"/>
    </source>
</evidence>
<evidence type="ECO:0000256" key="6">
    <source>
        <dbReference type="ARBA" id="ARBA00022679"/>
    </source>
</evidence>
<evidence type="ECO:0000256" key="8">
    <source>
        <dbReference type="ARBA" id="ARBA00022777"/>
    </source>
</evidence>
<reference evidence="15" key="1">
    <citation type="submission" date="2020-02" db="EMBL/GenBank/DDBJ databases">
        <authorList>
            <person name="Meier V. D."/>
        </authorList>
    </citation>
    <scope>NUCLEOTIDE SEQUENCE</scope>
    <source>
        <strain evidence="15">AVDCRST_MAG76</strain>
    </source>
</reference>
<dbReference type="Pfam" id="PF00512">
    <property type="entry name" value="HisKA"/>
    <property type="match status" value="1"/>
</dbReference>
<dbReference type="Gene3D" id="3.30.565.10">
    <property type="entry name" value="Histidine kinase-like ATPase, C-terminal domain"/>
    <property type="match status" value="1"/>
</dbReference>
<dbReference type="EC" id="2.7.13.3" evidence="4"/>
<keyword evidence="5" id="KW-0597">Phosphoprotein</keyword>
<dbReference type="SMART" id="SM00388">
    <property type="entry name" value="HisKA"/>
    <property type="match status" value="1"/>
</dbReference>
<evidence type="ECO:0000256" key="4">
    <source>
        <dbReference type="ARBA" id="ARBA00012438"/>
    </source>
</evidence>
<protein>
    <recommendedName>
        <fullName evidence="4">histidine kinase</fullName>
        <ecNumber evidence="4">2.7.13.3</ecNumber>
    </recommendedName>
</protein>
<evidence type="ECO:0000256" key="11">
    <source>
        <dbReference type="ARBA" id="ARBA00023136"/>
    </source>
</evidence>
<dbReference type="GO" id="GO:0000155">
    <property type="term" value="F:phosphorelay sensor kinase activity"/>
    <property type="evidence" value="ECO:0007669"/>
    <property type="project" value="InterPro"/>
</dbReference>
<dbReference type="PROSITE" id="PS50885">
    <property type="entry name" value="HAMP"/>
    <property type="match status" value="1"/>
</dbReference>
<gene>
    <name evidence="15" type="ORF">AVDCRST_MAG76-1048</name>
</gene>
<dbReference type="AlphaFoldDB" id="A0A6J4HLJ2"/>
<keyword evidence="6" id="KW-0808">Transferase</keyword>
<accession>A0A6J4HLJ2</accession>
<dbReference type="Pfam" id="PF00672">
    <property type="entry name" value="HAMP"/>
    <property type="match status" value="1"/>
</dbReference>
<feature type="domain" description="Histidine kinase" evidence="13">
    <location>
        <begin position="189"/>
        <end position="402"/>
    </location>
</feature>
<dbReference type="InterPro" id="IPR003660">
    <property type="entry name" value="HAMP_dom"/>
</dbReference>
<feature type="transmembrane region" description="Helical" evidence="12">
    <location>
        <begin position="16"/>
        <end position="36"/>
    </location>
</feature>
<evidence type="ECO:0000259" key="14">
    <source>
        <dbReference type="PROSITE" id="PS50885"/>
    </source>
</evidence>
<dbReference type="PANTHER" id="PTHR45436">
    <property type="entry name" value="SENSOR HISTIDINE KINASE YKOH"/>
    <property type="match status" value="1"/>
</dbReference>
<evidence type="ECO:0000259" key="13">
    <source>
        <dbReference type="PROSITE" id="PS50109"/>
    </source>
</evidence>
<evidence type="ECO:0000256" key="7">
    <source>
        <dbReference type="ARBA" id="ARBA00022692"/>
    </source>
</evidence>
<dbReference type="PRINTS" id="PR00344">
    <property type="entry name" value="BCTRLSENSOR"/>
</dbReference>
<feature type="transmembrane region" description="Helical" evidence="12">
    <location>
        <begin position="104"/>
        <end position="127"/>
    </location>
</feature>
<dbReference type="Pfam" id="PF02518">
    <property type="entry name" value="HATPase_c"/>
    <property type="match status" value="1"/>
</dbReference>
<evidence type="ECO:0000256" key="2">
    <source>
        <dbReference type="ARBA" id="ARBA00004141"/>
    </source>
</evidence>
<keyword evidence="8 15" id="KW-0418">Kinase</keyword>
<dbReference type="SUPFAM" id="SSF55874">
    <property type="entry name" value="ATPase domain of HSP90 chaperone/DNA topoisomerase II/histidine kinase"/>
    <property type="match status" value="1"/>
</dbReference>
<evidence type="ECO:0000256" key="5">
    <source>
        <dbReference type="ARBA" id="ARBA00022553"/>
    </source>
</evidence>
<dbReference type="InterPro" id="IPR003661">
    <property type="entry name" value="HisK_dim/P_dom"/>
</dbReference>
<comment type="catalytic activity">
    <reaction evidence="1">
        <text>ATP + protein L-histidine = ADP + protein N-phospho-L-histidine.</text>
        <dbReference type="EC" id="2.7.13.3"/>
    </reaction>
</comment>
<dbReference type="GO" id="GO:0005886">
    <property type="term" value="C:plasma membrane"/>
    <property type="evidence" value="ECO:0007669"/>
    <property type="project" value="UniProtKB-SubCell"/>
</dbReference>
<keyword evidence="10" id="KW-0902">Two-component regulatory system</keyword>
<keyword evidence="7 12" id="KW-0812">Transmembrane</keyword>
<dbReference type="InterPro" id="IPR036890">
    <property type="entry name" value="HATPase_C_sf"/>
</dbReference>
<dbReference type="SMART" id="SM00304">
    <property type="entry name" value="HAMP"/>
    <property type="match status" value="1"/>
</dbReference>
<dbReference type="InterPro" id="IPR036097">
    <property type="entry name" value="HisK_dim/P_sf"/>
</dbReference>
<dbReference type="CDD" id="cd06225">
    <property type="entry name" value="HAMP"/>
    <property type="match status" value="1"/>
</dbReference>
<organism evidence="15">
    <name type="scientific">uncultured Acidimicrobiales bacterium</name>
    <dbReference type="NCBI Taxonomy" id="310071"/>
    <lineage>
        <taxon>Bacteria</taxon>
        <taxon>Bacillati</taxon>
        <taxon>Actinomycetota</taxon>
        <taxon>Acidimicrobiia</taxon>
        <taxon>Acidimicrobiales</taxon>
        <taxon>environmental samples</taxon>
    </lineage>
</organism>
<name>A0A6J4HLJ2_9ACTN</name>
<dbReference type="InterPro" id="IPR004358">
    <property type="entry name" value="Sig_transdc_His_kin-like_C"/>
</dbReference>
<dbReference type="CDD" id="cd00082">
    <property type="entry name" value="HisKA"/>
    <property type="match status" value="1"/>
</dbReference>
<evidence type="ECO:0000256" key="10">
    <source>
        <dbReference type="ARBA" id="ARBA00023012"/>
    </source>
</evidence>
<dbReference type="InterPro" id="IPR005467">
    <property type="entry name" value="His_kinase_dom"/>
</dbReference>
<dbReference type="PROSITE" id="PS50109">
    <property type="entry name" value="HIS_KIN"/>
    <property type="match status" value="1"/>
</dbReference>
<sequence>MVGMSLGLSVRLRLTMLYGGLFLLAGALLLAVNYGLVRSRLPEVTHVAPAVPGVDPSVLPLDGPVPVEFNVVLPVDIATPEGQRIQEAFTKSAAEYRRQTLRTLVVQSAAALGLMAIVSIGLGWMVAGRVLQPIHRITATARRLSEQNLHERIALEGPPDELKELADTFDDMLARLNTAFDAQRRFIANASHELRTPLAIQRALVDVELAGAERSPGDAATAEKLRHAISRSERLIDSLLVLARSERRIEEWSPVDLSRAVEDALEAVADEAAAADLRIERRLAPVTACGDPPLLERVVSNLVENAVRHNVSGGSVEVSTRLEHGRAAVSVTNGGPAISPDDIGRAFEPFRRLDGDRTRSALGSGLGLSIVRAVVVAHGGQVWAAPRPGGGLHVEVRLPTTAPSPE</sequence>
<dbReference type="SUPFAM" id="SSF158472">
    <property type="entry name" value="HAMP domain-like"/>
    <property type="match status" value="1"/>
</dbReference>
<dbReference type="EMBL" id="CADCSZ010000062">
    <property type="protein sequence ID" value="CAA9227515.1"/>
    <property type="molecule type" value="Genomic_DNA"/>
</dbReference>
<evidence type="ECO:0000313" key="15">
    <source>
        <dbReference type="EMBL" id="CAA9227515.1"/>
    </source>
</evidence>
<feature type="domain" description="HAMP" evidence="14">
    <location>
        <begin position="128"/>
        <end position="181"/>
    </location>
</feature>
<dbReference type="InterPro" id="IPR050428">
    <property type="entry name" value="TCS_sensor_his_kinase"/>
</dbReference>
<proteinExistence type="predicted"/>
<dbReference type="CDD" id="cd00075">
    <property type="entry name" value="HATPase"/>
    <property type="match status" value="1"/>
</dbReference>
<dbReference type="SUPFAM" id="SSF47384">
    <property type="entry name" value="Homodimeric domain of signal transducing histidine kinase"/>
    <property type="match status" value="1"/>
</dbReference>
<keyword evidence="9 12" id="KW-1133">Transmembrane helix</keyword>
<dbReference type="PANTHER" id="PTHR45436:SF15">
    <property type="entry name" value="SENSOR HISTIDINE KINASE CUSS"/>
    <property type="match status" value="1"/>
</dbReference>
<evidence type="ECO:0000256" key="9">
    <source>
        <dbReference type="ARBA" id="ARBA00022989"/>
    </source>
</evidence>